<comment type="caution">
    <text evidence="2">The sequence shown here is derived from an EMBL/GenBank/DDBJ whole genome shotgun (WGS) entry which is preliminary data.</text>
</comment>
<dbReference type="InterPro" id="IPR043128">
    <property type="entry name" value="Rev_trsase/Diguanyl_cyclase"/>
</dbReference>
<feature type="domain" description="RNase H type-1" evidence="1">
    <location>
        <begin position="509"/>
        <end position="662"/>
    </location>
</feature>
<dbReference type="InterPro" id="IPR043502">
    <property type="entry name" value="DNA/RNA_pol_sf"/>
</dbReference>
<dbReference type="GO" id="GO:0006259">
    <property type="term" value="P:DNA metabolic process"/>
    <property type="evidence" value="ECO:0007669"/>
    <property type="project" value="UniProtKB-ARBA"/>
</dbReference>
<dbReference type="GO" id="GO:0003676">
    <property type="term" value="F:nucleic acid binding"/>
    <property type="evidence" value="ECO:0007669"/>
    <property type="project" value="InterPro"/>
</dbReference>
<dbReference type="Gene3D" id="3.30.70.270">
    <property type="match status" value="1"/>
</dbReference>
<proteinExistence type="predicted"/>
<keyword evidence="3" id="KW-1185">Reference proteome</keyword>
<protein>
    <recommendedName>
        <fullName evidence="1">RNase H type-1 domain-containing protein</fullName>
    </recommendedName>
</protein>
<reference evidence="2" key="1">
    <citation type="journal article" date="2023" name="Science">
        <title>Genome structures resolve the early diversification of teleost fishes.</title>
        <authorList>
            <person name="Parey E."/>
            <person name="Louis A."/>
            <person name="Montfort J."/>
            <person name="Bouchez O."/>
            <person name="Roques C."/>
            <person name="Iampietro C."/>
            <person name="Lluch J."/>
            <person name="Castinel A."/>
            <person name="Donnadieu C."/>
            <person name="Desvignes T."/>
            <person name="Floi Bucao C."/>
            <person name="Jouanno E."/>
            <person name="Wen M."/>
            <person name="Mejri S."/>
            <person name="Dirks R."/>
            <person name="Jansen H."/>
            <person name="Henkel C."/>
            <person name="Chen W.J."/>
            <person name="Zahm M."/>
            <person name="Cabau C."/>
            <person name="Klopp C."/>
            <person name="Thompson A.W."/>
            <person name="Robinson-Rechavi M."/>
            <person name="Braasch I."/>
            <person name="Lecointre G."/>
            <person name="Bobe J."/>
            <person name="Postlethwait J.H."/>
            <person name="Berthelot C."/>
            <person name="Roest Crollius H."/>
            <person name="Guiguen Y."/>
        </authorList>
    </citation>
    <scope>NUCLEOTIDE SEQUENCE</scope>
    <source>
        <strain evidence="2">WJC10195</strain>
    </source>
</reference>
<dbReference type="InterPro" id="IPR050951">
    <property type="entry name" value="Retrovirus_Pol_polyprotein"/>
</dbReference>
<evidence type="ECO:0000313" key="2">
    <source>
        <dbReference type="EMBL" id="KAJ8369342.1"/>
    </source>
</evidence>
<dbReference type="PANTHER" id="PTHR37984">
    <property type="entry name" value="PROTEIN CBG26694"/>
    <property type="match status" value="1"/>
</dbReference>
<dbReference type="Proteomes" id="UP001152622">
    <property type="component" value="Chromosome 3"/>
</dbReference>
<dbReference type="PANTHER" id="PTHR37984:SF5">
    <property type="entry name" value="PROTEIN NYNRIN-LIKE"/>
    <property type="match status" value="1"/>
</dbReference>
<sequence>MCSDLFSEVTQMTLSTGRHLRIEACDVKITSYTKDQASITQKAWLEFTFQEMKIVHPAYISGVNTEKLLIGQDLLDRLAPLIDCHRWQLWAQVTTPKPINLDTINHIQCDSVVGRRQPDSPFSIADPCPHPDLLAHESQGQMLPPPPTSGTLSEAGADILVRLGVQVDAVNQLLWSQADIARRPLTVQNLTNHTTQIAARKPLGHLVDSSFHDFELTIPVIGKLPEFLIGAEDHGQVHFTRPNQIISITMCELMHMDTVCRVDLSGDNEMIIHAIVSENVSAQGDGTKPPPQEELYVGFEAEVQQQLVKADALETDRQRHKLQSFMSSNIYFLGTLMTVVTLTSTWSASQLIPVHHPRAKPSLTKGQWCQSKVEYVGLLVGANGVESQSSRIQAIQNIKAPTNVSELRGFLGICNYSRQFIENYAEISRPLTELLQKDKDFVWGAAQERAAQELKHRLCTVPCLAYPDKDRDASSEHEGIKGGCWEFEEEDEINGVISKTNCCPSLLNTRGGTRIATASFSQQCFSAALLKRVGIVWANRSVSEFQQYQLGSKTSQYAEIASVLIVLQQAAQADIKELVICSDSNYAGYSFVSHFPLWTQNGMKNARGKDVKHSELFLACDKLVGDLGMKLYWRKVKGHSQVQSPDNDGNDEANRLAKAGALSGPSWQFQEERLPAVETCSVNAITRKQAHEGLGNVDAAQPTLFLGRAPGNTDLVTMQKQDPVIKAIYQFMSDPQKHLISPESLGQSADLKNLYSLRQHLQLEKGLLVYTTSSWEPPRWVVPTDHRGVMIVHAHAAPCGGHRGSRATYKTL</sequence>
<dbReference type="SUPFAM" id="SSF53098">
    <property type="entry name" value="Ribonuclease H-like"/>
    <property type="match status" value="1"/>
</dbReference>
<dbReference type="InterPro" id="IPR012337">
    <property type="entry name" value="RNaseH-like_sf"/>
</dbReference>
<name>A0A9Q1FXD2_SYNKA</name>
<dbReference type="InterPro" id="IPR002156">
    <property type="entry name" value="RNaseH_domain"/>
</dbReference>
<dbReference type="FunFam" id="3.30.70.270:FF:000045">
    <property type="entry name" value="Transposon Tf2-7 polyprotein"/>
    <property type="match status" value="1"/>
</dbReference>
<dbReference type="Pfam" id="PF00075">
    <property type="entry name" value="RNase_H"/>
    <property type="match status" value="1"/>
</dbReference>
<dbReference type="OrthoDB" id="5599163at2759"/>
<dbReference type="InterPro" id="IPR036397">
    <property type="entry name" value="RNaseH_sf"/>
</dbReference>
<dbReference type="PROSITE" id="PS50879">
    <property type="entry name" value="RNASE_H_1"/>
    <property type="match status" value="1"/>
</dbReference>
<organism evidence="2 3">
    <name type="scientific">Synaphobranchus kaupii</name>
    <name type="common">Kaup's arrowtooth eel</name>
    <dbReference type="NCBI Taxonomy" id="118154"/>
    <lineage>
        <taxon>Eukaryota</taxon>
        <taxon>Metazoa</taxon>
        <taxon>Chordata</taxon>
        <taxon>Craniata</taxon>
        <taxon>Vertebrata</taxon>
        <taxon>Euteleostomi</taxon>
        <taxon>Actinopterygii</taxon>
        <taxon>Neopterygii</taxon>
        <taxon>Teleostei</taxon>
        <taxon>Anguilliformes</taxon>
        <taxon>Synaphobranchidae</taxon>
        <taxon>Synaphobranchus</taxon>
    </lineage>
</organism>
<evidence type="ECO:0000259" key="1">
    <source>
        <dbReference type="PROSITE" id="PS50879"/>
    </source>
</evidence>
<gene>
    <name evidence="2" type="ORF">SKAU_G00093700</name>
</gene>
<evidence type="ECO:0000313" key="3">
    <source>
        <dbReference type="Proteomes" id="UP001152622"/>
    </source>
</evidence>
<dbReference type="AlphaFoldDB" id="A0A9Q1FXD2"/>
<dbReference type="SUPFAM" id="SSF56672">
    <property type="entry name" value="DNA/RNA polymerases"/>
    <property type="match status" value="1"/>
</dbReference>
<accession>A0A9Q1FXD2</accession>
<dbReference type="Gene3D" id="3.30.420.10">
    <property type="entry name" value="Ribonuclease H-like superfamily/Ribonuclease H"/>
    <property type="match status" value="1"/>
</dbReference>
<dbReference type="GO" id="GO:0004523">
    <property type="term" value="F:RNA-DNA hybrid ribonuclease activity"/>
    <property type="evidence" value="ECO:0007669"/>
    <property type="project" value="InterPro"/>
</dbReference>
<dbReference type="EMBL" id="JAINUF010000003">
    <property type="protein sequence ID" value="KAJ8369342.1"/>
    <property type="molecule type" value="Genomic_DNA"/>
</dbReference>